<dbReference type="SUPFAM" id="SSF57424">
    <property type="entry name" value="LDL receptor-like module"/>
    <property type="match status" value="1"/>
</dbReference>
<protein>
    <recommendedName>
        <fullName evidence="1">Glucosidase 2 subunit beta</fullName>
    </recommendedName>
</protein>
<dbReference type="InterPro" id="IPR002048">
    <property type="entry name" value="EF_hand_dom"/>
</dbReference>
<keyword evidence="11" id="KW-1185">Reference proteome</keyword>
<accession>A0AAW1UGF2</accession>
<dbReference type="GO" id="GO:0017177">
    <property type="term" value="C:glucosidase II complex"/>
    <property type="evidence" value="ECO:0007669"/>
    <property type="project" value="TreeGrafter"/>
</dbReference>
<keyword evidence="6" id="KW-0175">Coiled coil</keyword>
<evidence type="ECO:0000256" key="5">
    <source>
        <dbReference type="ARBA" id="ARBA00023157"/>
    </source>
</evidence>
<dbReference type="InterPro" id="IPR009011">
    <property type="entry name" value="Man6P_isomerase_rcpt-bd_dom_sf"/>
</dbReference>
<dbReference type="PROSITE" id="PS50222">
    <property type="entry name" value="EF_HAND_2"/>
    <property type="match status" value="1"/>
</dbReference>
<dbReference type="PROSITE" id="PS00018">
    <property type="entry name" value="EF_HAND_1"/>
    <property type="match status" value="1"/>
</dbReference>
<reference evidence="10 11" key="1">
    <citation type="submission" date="2023-03" db="EMBL/GenBank/DDBJ databases">
        <title>Genome insight into feeding habits of ladybird beetles.</title>
        <authorList>
            <person name="Li H.-S."/>
            <person name="Huang Y.-H."/>
            <person name="Pang H."/>
        </authorList>
    </citation>
    <scope>NUCLEOTIDE SEQUENCE [LARGE SCALE GENOMIC DNA]</scope>
    <source>
        <strain evidence="10">SYSU_2023b</strain>
        <tissue evidence="10">Whole body</tissue>
    </source>
</reference>
<dbReference type="Gene3D" id="2.70.130.10">
    <property type="entry name" value="Mannose-6-phosphate receptor binding domain"/>
    <property type="match status" value="1"/>
</dbReference>
<dbReference type="PANTHER" id="PTHR12630">
    <property type="entry name" value="N-LINKED OLIGOSACCHARIDE PROCESSING"/>
    <property type="match status" value="1"/>
</dbReference>
<dbReference type="PANTHER" id="PTHR12630:SF1">
    <property type="entry name" value="GLUCOSIDASE 2 SUBUNIT BETA"/>
    <property type="match status" value="1"/>
</dbReference>
<dbReference type="InterPro" id="IPR036607">
    <property type="entry name" value="PRKCSH"/>
</dbReference>
<evidence type="ECO:0000313" key="11">
    <source>
        <dbReference type="Proteomes" id="UP001431783"/>
    </source>
</evidence>
<dbReference type="InterPro" id="IPR044865">
    <property type="entry name" value="MRH_dom"/>
</dbReference>
<dbReference type="Gene3D" id="4.10.400.10">
    <property type="entry name" value="Low-density Lipoprotein Receptor"/>
    <property type="match status" value="1"/>
</dbReference>
<dbReference type="CDD" id="cd00112">
    <property type="entry name" value="LDLa"/>
    <property type="match status" value="1"/>
</dbReference>
<evidence type="ECO:0000259" key="8">
    <source>
        <dbReference type="PROSITE" id="PS50222"/>
    </source>
</evidence>
<keyword evidence="5" id="KW-1015">Disulfide bond</keyword>
<dbReference type="SUPFAM" id="SSF47473">
    <property type="entry name" value="EF-hand"/>
    <property type="match status" value="1"/>
</dbReference>
<keyword evidence="2" id="KW-0732">Signal</keyword>
<name>A0AAW1UGF2_9CUCU</name>
<dbReference type="InterPro" id="IPR011992">
    <property type="entry name" value="EF-hand-dom_pair"/>
</dbReference>
<dbReference type="GO" id="GO:0005509">
    <property type="term" value="F:calcium ion binding"/>
    <property type="evidence" value="ECO:0007669"/>
    <property type="project" value="InterPro"/>
</dbReference>
<dbReference type="AlphaFoldDB" id="A0AAW1UGF2"/>
<feature type="domain" description="MRH" evidence="9">
    <location>
        <begin position="398"/>
        <end position="499"/>
    </location>
</feature>
<evidence type="ECO:0000256" key="2">
    <source>
        <dbReference type="ARBA" id="ARBA00022729"/>
    </source>
</evidence>
<evidence type="ECO:0000256" key="1">
    <source>
        <dbReference type="ARBA" id="ARBA00022387"/>
    </source>
</evidence>
<sequence length="512" mass="58245">MDFLLRCVQLFLVCSLDSRIILKISSSEVPRPRGVSLSRASLYSPQNDFTCFDNSKTIPFSQVNDDYCDCPDASDEPGTSACPYGTFYCTNAGYEPLIISSDRVNDGICDCCDGSDEYSSSSTCANNCLELDKYAKIEAIEREKVLKAGKEIYADYSKKGIQEKQYKRTKLNELEKNKLEAESSLAEKERLKYEAETLENHAVEHWKLQHPQEEIRTVHQSEVLAAFVKYDANKDGKVSYGELQQDLTFDKDNDGKVSAEEALYFLNGHEEVEVEAFASEAWSLITPFLKTEYDENVEEKTDGDIDEISKEEEIVDNNEDNADQEEESKPVDTEQYEETQNLGYDEETQKLIDAASDARKEFSEAESNLRGIENEIKRINEYLNIDFGPNEEYAPLLGECFEFVDHEYIYKLCPFEKTVQQPKSGGHETSLGNWGKWSGPETNKYQKMLFEGGQPCWNGPTRSTLVNLSCGSENKVTSVFEPNRCEYVFTFTTPASCYDVINNDSEKRHDEL</sequence>
<keyword evidence="4" id="KW-0106">Calcium</keyword>
<dbReference type="EMBL" id="JARQZJ010000061">
    <property type="protein sequence ID" value="KAK9878881.1"/>
    <property type="molecule type" value="Genomic_DNA"/>
</dbReference>
<evidence type="ECO:0000256" key="3">
    <source>
        <dbReference type="ARBA" id="ARBA00022824"/>
    </source>
</evidence>
<feature type="region of interest" description="Disordered" evidence="7">
    <location>
        <begin position="312"/>
        <end position="346"/>
    </location>
</feature>
<organism evidence="10 11">
    <name type="scientific">Henosepilachna vigintioctopunctata</name>
    <dbReference type="NCBI Taxonomy" id="420089"/>
    <lineage>
        <taxon>Eukaryota</taxon>
        <taxon>Metazoa</taxon>
        <taxon>Ecdysozoa</taxon>
        <taxon>Arthropoda</taxon>
        <taxon>Hexapoda</taxon>
        <taxon>Insecta</taxon>
        <taxon>Pterygota</taxon>
        <taxon>Neoptera</taxon>
        <taxon>Endopterygota</taxon>
        <taxon>Coleoptera</taxon>
        <taxon>Polyphaga</taxon>
        <taxon>Cucujiformia</taxon>
        <taxon>Coccinelloidea</taxon>
        <taxon>Coccinellidae</taxon>
        <taxon>Epilachninae</taxon>
        <taxon>Epilachnini</taxon>
        <taxon>Henosepilachna</taxon>
    </lineage>
</organism>
<feature type="coiled-coil region" evidence="6">
    <location>
        <begin position="171"/>
        <end position="201"/>
    </location>
</feature>
<dbReference type="InterPro" id="IPR002172">
    <property type="entry name" value="LDrepeatLR_classA_rpt"/>
</dbReference>
<feature type="domain" description="EF-hand" evidence="8">
    <location>
        <begin position="218"/>
        <end position="253"/>
    </location>
</feature>
<comment type="caution">
    <text evidence="10">The sequence shown here is derived from an EMBL/GenBank/DDBJ whole genome shotgun (WGS) entry which is preliminary data.</text>
</comment>
<dbReference type="SUPFAM" id="SSF50911">
    <property type="entry name" value="Mannose 6-phosphate receptor domain"/>
    <property type="match status" value="1"/>
</dbReference>
<proteinExistence type="predicted"/>
<dbReference type="Pfam" id="PF13202">
    <property type="entry name" value="EF-hand_5"/>
    <property type="match status" value="2"/>
</dbReference>
<dbReference type="InterPro" id="IPR018247">
    <property type="entry name" value="EF_Hand_1_Ca_BS"/>
</dbReference>
<keyword evidence="3" id="KW-0256">Endoplasmic reticulum</keyword>
<feature type="coiled-coil region" evidence="6">
    <location>
        <begin position="355"/>
        <end position="382"/>
    </location>
</feature>
<feature type="compositionally biased region" description="Acidic residues" evidence="7">
    <location>
        <begin position="313"/>
        <end position="326"/>
    </location>
</feature>
<dbReference type="InterPro" id="IPR039794">
    <property type="entry name" value="Gtb1-like"/>
</dbReference>
<gene>
    <name evidence="10" type="ORF">WA026_003710</name>
</gene>
<dbReference type="Gene3D" id="1.10.238.10">
    <property type="entry name" value="EF-hand"/>
    <property type="match status" value="1"/>
</dbReference>
<evidence type="ECO:0000256" key="6">
    <source>
        <dbReference type="SAM" id="Coils"/>
    </source>
</evidence>
<dbReference type="Pfam" id="PF13015">
    <property type="entry name" value="PRKCSH_1"/>
    <property type="match status" value="1"/>
</dbReference>
<dbReference type="GO" id="GO:0006491">
    <property type="term" value="P:N-glycan processing"/>
    <property type="evidence" value="ECO:0007669"/>
    <property type="project" value="TreeGrafter"/>
</dbReference>
<evidence type="ECO:0000256" key="4">
    <source>
        <dbReference type="ARBA" id="ARBA00022837"/>
    </source>
</evidence>
<dbReference type="Pfam" id="PF12999">
    <property type="entry name" value="PRKCSH-like"/>
    <property type="match status" value="1"/>
</dbReference>
<dbReference type="InterPro" id="IPR028146">
    <property type="entry name" value="PRKCSH_N"/>
</dbReference>
<dbReference type="InterPro" id="IPR036055">
    <property type="entry name" value="LDL_receptor-like_sf"/>
</dbReference>
<evidence type="ECO:0000313" key="10">
    <source>
        <dbReference type="EMBL" id="KAK9878881.1"/>
    </source>
</evidence>
<evidence type="ECO:0000256" key="7">
    <source>
        <dbReference type="SAM" id="MobiDB-lite"/>
    </source>
</evidence>
<dbReference type="Proteomes" id="UP001431783">
    <property type="component" value="Unassembled WGS sequence"/>
</dbReference>
<dbReference type="PROSITE" id="PS51914">
    <property type="entry name" value="MRH"/>
    <property type="match status" value="1"/>
</dbReference>
<evidence type="ECO:0000259" key="9">
    <source>
        <dbReference type="PROSITE" id="PS51914"/>
    </source>
</evidence>